<name>A0A921R7D4_SORBI</name>
<evidence type="ECO:0000313" key="1">
    <source>
        <dbReference type="EMBL" id="KAG0535088.1"/>
    </source>
</evidence>
<evidence type="ECO:0000313" key="2">
    <source>
        <dbReference type="Proteomes" id="UP000807115"/>
    </source>
</evidence>
<dbReference type="AlphaFoldDB" id="A0A921R7D4"/>
<gene>
    <name evidence="1" type="ORF">BDA96_04G336500</name>
</gene>
<dbReference type="Proteomes" id="UP000807115">
    <property type="component" value="Chromosome 4"/>
</dbReference>
<protein>
    <submittedName>
        <fullName evidence="1">Uncharacterized protein</fullName>
    </submittedName>
</protein>
<reference evidence="1" key="1">
    <citation type="journal article" date="2019" name="BMC Genomics">
        <title>A new reference genome for Sorghum bicolor reveals high levels of sequence similarity between sweet and grain genotypes: implications for the genetics of sugar metabolism.</title>
        <authorList>
            <person name="Cooper E.A."/>
            <person name="Brenton Z.W."/>
            <person name="Flinn B.S."/>
            <person name="Jenkins J."/>
            <person name="Shu S."/>
            <person name="Flowers D."/>
            <person name="Luo F."/>
            <person name="Wang Y."/>
            <person name="Xia P."/>
            <person name="Barry K."/>
            <person name="Daum C."/>
            <person name="Lipzen A."/>
            <person name="Yoshinaga Y."/>
            <person name="Schmutz J."/>
            <person name="Saski C."/>
            <person name="Vermerris W."/>
            <person name="Kresovich S."/>
        </authorList>
    </citation>
    <scope>NUCLEOTIDE SEQUENCE</scope>
</reference>
<proteinExistence type="predicted"/>
<accession>A0A921R7D4</accession>
<comment type="caution">
    <text evidence="1">The sequence shown here is derived from an EMBL/GenBank/DDBJ whole genome shotgun (WGS) entry which is preliminary data.</text>
</comment>
<organism evidence="1 2">
    <name type="scientific">Sorghum bicolor</name>
    <name type="common">Sorghum</name>
    <name type="synonym">Sorghum vulgare</name>
    <dbReference type="NCBI Taxonomy" id="4558"/>
    <lineage>
        <taxon>Eukaryota</taxon>
        <taxon>Viridiplantae</taxon>
        <taxon>Streptophyta</taxon>
        <taxon>Embryophyta</taxon>
        <taxon>Tracheophyta</taxon>
        <taxon>Spermatophyta</taxon>
        <taxon>Magnoliopsida</taxon>
        <taxon>Liliopsida</taxon>
        <taxon>Poales</taxon>
        <taxon>Poaceae</taxon>
        <taxon>PACMAD clade</taxon>
        <taxon>Panicoideae</taxon>
        <taxon>Andropogonodae</taxon>
        <taxon>Andropogoneae</taxon>
        <taxon>Sorghinae</taxon>
        <taxon>Sorghum</taxon>
    </lineage>
</organism>
<sequence length="157" mass="17361">MLVILIQLPWTPARFCDCNPGSHEFQDVLHGSWTTCSLNVHVDSRELFPVKSRTIRNRVSADTPKSSRYTLITPIKKEQACLHQATKGAKPALLSSVSESAESQEHTFLEHLRFSACVAPRQAAAIGGRMGDGNKRNKVKKSIWQLLCGCSSPQTTD</sequence>
<reference evidence="1" key="2">
    <citation type="submission" date="2020-10" db="EMBL/GenBank/DDBJ databases">
        <authorList>
            <person name="Cooper E.A."/>
            <person name="Brenton Z.W."/>
            <person name="Flinn B.S."/>
            <person name="Jenkins J."/>
            <person name="Shu S."/>
            <person name="Flowers D."/>
            <person name="Luo F."/>
            <person name="Wang Y."/>
            <person name="Xia P."/>
            <person name="Barry K."/>
            <person name="Daum C."/>
            <person name="Lipzen A."/>
            <person name="Yoshinaga Y."/>
            <person name="Schmutz J."/>
            <person name="Saski C."/>
            <person name="Vermerris W."/>
            <person name="Kresovich S."/>
        </authorList>
    </citation>
    <scope>NUCLEOTIDE SEQUENCE</scope>
</reference>
<dbReference type="EMBL" id="CM027683">
    <property type="protein sequence ID" value="KAG0535088.1"/>
    <property type="molecule type" value="Genomic_DNA"/>
</dbReference>